<organism evidence="1 2">
    <name type="scientific">Senna tora</name>
    <dbReference type="NCBI Taxonomy" id="362788"/>
    <lineage>
        <taxon>Eukaryota</taxon>
        <taxon>Viridiplantae</taxon>
        <taxon>Streptophyta</taxon>
        <taxon>Embryophyta</taxon>
        <taxon>Tracheophyta</taxon>
        <taxon>Spermatophyta</taxon>
        <taxon>Magnoliopsida</taxon>
        <taxon>eudicotyledons</taxon>
        <taxon>Gunneridae</taxon>
        <taxon>Pentapetalae</taxon>
        <taxon>rosids</taxon>
        <taxon>fabids</taxon>
        <taxon>Fabales</taxon>
        <taxon>Fabaceae</taxon>
        <taxon>Caesalpinioideae</taxon>
        <taxon>Cassia clade</taxon>
        <taxon>Senna</taxon>
    </lineage>
</organism>
<dbReference type="InterPro" id="IPR036312">
    <property type="entry name" value="Bifun_inhib/LTP/seed_sf"/>
</dbReference>
<dbReference type="AlphaFoldDB" id="A0A834XH98"/>
<proteinExistence type="predicted"/>
<reference evidence="1" key="1">
    <citation type="submission" date="2020-09" db="EMBL/GenBank/DDBJ databases">
        <title>Genome-Enabled Discovery of Anthraquinone Biosynthesis in Senna tora.</title>
        <authorList>
            <person name="Kang S.-H."/>
            <person name="Pandey R.P."/>
            <person name="Lee C.-M."/>
            <person name="Sim J.-S."/>
            <person name="Jeong J.-T."/>
            <person name="Choi B.-S."/>
            <person name="Jung M."/>
            <person name="Ginzburg D."/>
            <person name="Zhao K."/>
            <person name="Won S.Y."/>
            <person name="Oh T.-J."/>
            <person name="Yu Y."/>
            <person name="Kim N.-H."/>
            <person name="Lee O.R."/>
            <person name="Lee T.-H."/>
            <person name="Bashyal P."/>
            <person name="Kim T.-S."/>
            <person name="Lee W.-H."/>
            <person name="Kawkins C."/>
            <person name="Kim C.-K."/>
            <person name="Kim J.S."/>
            <person name="Ahn B.O."/>
            <person name="Rhee S.Y."/>
            <person name="Sohng J.K."/>
        </authorList>
    </citation>
    <scope>NUCLEOTIDE SEQUENCE</scope>
    <source>
        <tissue evidence="1">Leaf</tissue>
    </source>
</reference>
<accession>A0A834XH98</accession>
<evidence type="ECO:0000313" key="1">
    <source>
        <dbReference type="EMBL" id="KAF7845244.1"/>
    </source>
</evidence>
<dbReference type="EMBL" id="JAAIUW010000001">
    <property type="protein sequence ID" value="KAF7845244.1"/>
    <property type="molecule type" value="Genomic_DNA"/>
</dbReference>
<evidence type="ECO:0000313" key="2">
    <source>
        <dbReference type="Proteomes" id="UP000634136"/>
    </source>
</evidence>
<dbReference type="Proteomes" id="UP000634136">
    <property type="component" value="Unassembled WGS sequence"/>
</dbReference>
<sequence length="64" mass="6845">MADAARTTGDGRAMCNYLRYAAATFPGLNSTFPSLNSTAADSILSQCGVEDLPFDFSTFPNCDR</sequence>
<keyword evidence="2" id="KW-1185">Reference proteome</keyword>
<gene>
    <name evidence="1" type="ORF">G2W53_002149</name>
</gene>
<dbReference type="Gene3D" id="1.10.110.10">
    <property type="entry name" value="Plant lipid-transfer and hydrophobic proteins"/>
    <property type="match status" value="1"/>
</dbReference>
<dbReference type="OrthoDB" id="1890443at2759"/>
<name>A0A834XH98_9FABA</name>
<protein>
    <submittedName>
        <fullName evidence="1">Phospholipid transfer protein 1</fullName>
    </submittedName>
</protein>
<comment type="caution">
    <text evidence="1">The sequence shown here is derived from an EMBL/GenBank/DDBJ whole genome shotgun (WGS) entry which is preliminary data.</text>
</comment>